<evidence type="ECO:0000313" key="2">
    <source>
        <dbReference type="EMBL" id="WRL62330.1"/>
    </source>
</evidence>
<evidence type="ECO:0000313" key="3">
    <source>
        <dbReference type="Proteomes" id="UP001324287"/>
    </source>
</evidence>
<keyword evidence="3" id="KW-1185">Reference proteome</keyword>
<organism evidence="2 3">
    <name type="scientific">Blastococcus brunescens</name>
    <dbReference type="NCBI Taxonomy" id="1564165"/>
    <lineage>
        <taxon>Bacteria</taxon>
        <taxon>Bacillati</taxon>
        <taxon>Actinomycetota</taxon>
        <taxon>Actinomycetes</taxon>
        <taxon>Geodermatophilales</taxon>
        <taxon>Geodermatophilaceae</taxon>
        <taxon>Blastococcus</taxon>
    </lineage>
</organism>
<dbReference type="Proteomes" id="UP001324287">
    <property type="component" value="Chromosome"/>
</dbReference>
<feature type="compositionally biased region" description="Low complexity" evidence="1">
    <location>
        <begin position="108"/>
        <end position="126"/>
    </location>
</feature>
<accession>A0ABZ1AV01</accession>
<protein>
    <submittedName>
        <fullName evidence="2">Uncharacterized protein</fullName>
    </submittedName>
</protein>
<proteinExistence type="predicted"/>
<dbReference type="EMBL" id="CP141261">
    <property type="protein sequence ID" value="WRL62330.1"/>
    <property type="molecule type" value="Genomic_DNA"/>
</dbReference>
<dbReference type="RefSeq" id="WP_324273685.1">
    <property type="nucleotide sequence ID" value="NZ_CP141261.1"/>
</dbReference>
<sequence length="126" mass="12795">MSRPSLISDGPAAAARSSVPESATAAFDRLAGAVLASPSAPLGPLLRAQLPGTAGVRWLRQEGLPPTTRPTALTAAQWLALYECWRHASRAPGPPPPGGRSGRRPSTHGHAPGAAAIPAGASEREA</sequence>
<name>A0ABZ1AV01_9ACTN</name>
<gene>
    <name evidence="2" type="ORF">U6N30_20150</name>
</gene>
<feature type="region of interest" description="Disordered" evidence="1">
    <location>
        <begin position="89"/>
        <end position="126"/>
    </location>
</feature>
<evidence type="ECO:0000256" key="1">
    <source>
        <dbReference type="SAM" id="MobiDB-lite"/>
    </source>
</evidence>
<reference evidence="2 3" key="1">
    <citation type="submission" date="2023-12" db="EMBL/GenBank/DDBJ databases">
        <title>Blastococcus brunescens sp. nov., an actonobacterium isolated from sandstone collected in sahara desert.</title>
        <authorList>
            <person name="Gtari M."/>
            <person name="Ghodhbane F."/>
        </authorList>
    </citation>
    <scope>NUCLEOTIDE SEQUENCE [LARGE SCALE GENOMIC DNA]</scope>
    <source>
        <strain evidence="2 3">BMG 8361</strain>
    </source>
</reference>